<proteinExistence type="predicted"/>
<name>A0A1M5CZR8_9FLAO</name>
<reference evidence="2" key="1">
    <citation type="submission" date="2016-11" db="EMBL/GenBank/DDBJ databases">
        <authorList>
            <person name="Varghese N."/>
            <person name="Submissions S."/>
        </authorList>
    </citation>
    <scope>NUCLEOTIDE SEQUENCE [LARGE SCALE GENOMIC DNA]</scope>
    <source>
        <strain evidence="2">YR203</strain>
    </source>
</reference>
<gene>
    <name evidence="1" type="ORF">SAMN02787073_2431</name>
</gene>
<evidence type="ECO:0000313" key="2">
    <source>
        <dbReference type="Proteomes" id="UP000184108"/>
    </source>
</evidence>
<dbReference type="EMBL" id="FQVE01000003">
    <property type="protein sequence ID" value="SHF60186.1"/>
    <property type="molecule type" value="Genomic_DNA"/>
</dbReference>
<accession>A0A1M5CZR8</accession>
<organism evidence="1 2">
    <name type="scientific">Chryseobacterium vrystaatense</name>
    <dbReference type="NCBI Taxonomy" id="307480"/>
    <lineage>
        <taxon>Bacteria</taxon>
        <taxon>Pseudomonadati</taxon>
        <taxon>Bacteroidota</taxon>
        <taxon>Flavobacteriia</taxon>
        <taxon>Flavobacteriales</taxon>
        <taxon>Weeksellaceae</taxon>
        <taxon>Chryseobacterium group</taxon>
        <taxon>Chryseobacterium</taxon>
    </lineage>
</organism>
<dbReference type="Proteomes" id="UP000184108">
    <property type="component" value="Unassembled WGS sequence"/>
</dbReference>
<dbReference type="AlphaFoldDB" id="A0A1M5CZR8"/>
<sequence>MNNIHLTTIAQTSFKGMSKQEIIRELGDSFNFFPDDIWYYELSKNWFGLKKVLCIVFENDRVLFQCIKKTYGKITTTRLP</sequence>
<protein>
    <submittedName>
        <fullName evidence="1">Uncharacterized protein</fullName>
    </submittedName>
</protein>
<evidence type="ECO:0000313" key="1">
    <source>
        <dbReference type="EMBL" id="SHF60186.1"/>
    </source>
</evidence>